<evidence type="ECO:0000256" key="1">
    <source>
        <dbReference type="ARBA" id="ARBA00004394"/>
    </source>
</evidence>
<name>F0WX02_9STRA</name>
<dbReference type="Gene3D" id="3.90.550.10">
    <property type="entry name" value="Spore Coat Polysaccharide Biosynthesis Protein SpsA, Chain A"/>
    <property type="match status" value="1"/>
</dbReference>
<reference evidence="12" key="1">
    <citation type="journal article" date="2011" name="PLoS Biol.">
        <title>Gene gain and loss during evolution of obligate parasitism in the white rust pathogen of Arabidopsis thaliana.</title>
        <authorList>
            <person name="Kemen E."/>
            <person name="Gardiner A."/>
            <person name="Schultz-Larsen T."/>
            <person name="Kemen A.C."/>
            <person name="Balmuth A.L."/>
            <person name="Robert-Seilaniantz A."/>
            <person name="Bailey K."/>
            <person name="Holub E."/>
            <person name="Studholme D.J."/>
            <person name="Maclean D."/>
            <person name="Jones J.D."/>
        </authorList>
    </citation>
    <scope>NUCLEOTIDE SEQUENCE</scope>
</reference>
<keyword evidence="6" id="KW-0735">Signal-anchor</keyword>
<evidence type="ECO:0000256" key="6">
    <source>
        <dbReference type="ARBA" id="ARBA00022968"/>
    </source>
</evidence>
<keyword evidence="7 11" id="KW-1133">Transmembrane helix</keyword>
<dbReference type="HOGENOM" id="CLU_018120_2_0_1"/>
<sequence length="561" mass="64824">MYSIAVNFRSKKALHRIFCTGIAAFGLCLFLFDIGLDEHLTHGNLSVYQTLAIPFFGFKVATRNVSDTWLTFPNTLSSLKKPVREKWKLLGNLSDYECVAWRQTQKCTPDAPLEAEYNSSCDTAITRGVSGYCEIRHRENGTIVRVLEMHCKSLRKRVKIRCSDFQLYLGYGPPALTYIHDTPKIAFGICTTRKPDWSKNTTELAARHTLHQRDGIVIVIHDRVLESAYASLRSLRLLGCILPIELWYKPQEIDPKVDPILVKILTTKLINNVTIRAINDQRIKKFYTKLHAVYYSNFERVLLLDADNFAVRDPAYLFDSEAFGETGAIFWPDFWHPRKSIFNIHPASFVWDLLELDYVDMFEQESGQVLIDRCRHRRALNAMMYYGLNSKLLQRTRIVWGDKDLFRFAWMKTNSTFHMIKRPPGAAGLLNGHDIFCGVTMVQYDPNNEIIFLHRNTEKFTSTENRYTWYHIQEFYPTNVGASLADYVVRGANGGKHFPQFKRCFGKDFSYEGIFTVKSVRQYHFAGLEKQLIECLYEVIPNATVVMQSTQQTGIRSDRAI</sequence>
<keyword evidence="4" id="KW-0808">Transferase</keyword>
<evidence type="ECO:0000256" key="4">
    <source>
        <dbReference type="ARBA" id="ARBA00022679"/>
    </source>
</evidence>
<feature type="transmembrane region" description="Helical" evidence="11">
    <location>
        <begin position="17"/>
        <end position="36"/>
    </location>
</feature>
<gene>
    <name evidence="12" type="primary">AlNc14C338G10762</name>
    <name evidence="12" type="ORF">ALNC14_121330</name>
</gene>
<accession>F0WX02</accession>
<comment type="similarity">
    <text evidence="3">Belongs to the MNN1/MNT family.</text>
</comment>
<evidence type="ECO:0000256" key="3">
    <source>
        <dbReference type="ARBA" id="ARBA00009105"/>
    </source>
</evidence>
<dbReference type="InterPro" id="IPR029044">
    <property type="entry name" value="Nucleotide-diphossugar_trans"/>
</dbReference>
<evidence type="ECO:0000256" key="8">
    <source>
        <dbReference type="ARBA" id="ARBA00023034"/>
    </source>
</evidence>
<keyword evidence="9 11" id="KW-0472">Membrane</keyword>
<keyword evidence="5 11" id="KW-0812">Transmembrane</keyword>
<dbReference type="SUPFAM" id="SSF53448">
    <property type="entry name" value="Nucleotide-diphospho-sugar transferases"/>
    <property type="match status" value="1"/>
</dbReference>
<reference evidence="12" key="2">
    <citation type="submission" date="2011-02" db="EMBL/GenBank/DDBJ databases">
        <authorList>
            <person name="MacLean D."/>
        </authorList>
    </citation>
    <scope>NUCLEOTIDE SEQUENCE</scope>
</reference>
<dbReference type="GO" id="GO:0000139">
    <property type="term" value="C:Golgi membrane"/>
    <property type="evidence" value="ECO:0007669"/>
    <property type="project" value="UniProtKB-SubCell"/>
</dbReference>
<dbReference type="AlphaFoldDB" id="F0WX02"/>
<dbReference type="PANTHER" id="PTHR31646">
    <property type="entry name" value="ALPHA-1,2-MANNOSYLTRANSFERASE MNN2"/>
    <property type="match status" value="1"/>
</dbReference>
<comment type="subcellular location">
    <subcellularLocation>
        <location evidence="10">Endomembrane system</location>
        <topology evidence="10">Single-pass membrane protein</topology>
    </subcellularLocation>
    <subcellularLocation>
        <location evidence="1">Golgi apparatus membrane</location>
    </subcellularLocation>
    <subcellularLocation>
        <location evidence="2">Membrane</location>
        <topology evidence="2">Single-pass type II membrane protein</topology>
    </subcellularLocation>
</comment>
<evidence type="ECO:0000256" key="10">
    <source>
        <dbReference type="ARBA" id="ARBA00037847"/>
    </source>
</evidence>
<dbReference type="GO" id="GO:0000026">
    <property type="term" value="F:alpha-1,2-mannosyltransferase activity"/>
    <property type="evidence" value="ECO:0007669"/>
    <property type="project" value="TreeGrafter"/>
</dbReference>
<evidence type="ECO:0000313" key="12">
    <source>
        <dbReference type="EMBL" id="CCA25989.1"/>
    </source>
</evidence>
<evidence type="ECO:0000256" key="11">
    <source>
        <dbReference type="SAM" id="Phobius"/>
    </source>
</evidence>
<dbReference type="EMBL" id="FR824383">
    <property type="protein sequence ID" value="CCA25989.1"/>
    <property type="molecule type" value="Genomic_DNA"/>
</dbReference>
<evidence type="ECO:0000256" key="2">
    <source>
        <dbReference type="ARBA" id="ARBA00004606"/>
    </source>
</evidence>
<protein>
    <submittedName>
        <fullName evidence="12">Uncharacterized protein AlNc14C338G10762</fullName>
    </submittedName>
</protein>
<proteinExistence type="inferred from homology"/>
<evidence type="ECO:0000256" key="5">
    <source>
        <dbReference type="ARBA" id="ARBA00022692"/>
    </source>
</evidence>
<dbReference type="InterPro" id="IPR022751">
    <property type="entry name" value="Alpha_mannosyltransferase"/>
</dbReference>
<evidence type="ECO:0000256" key="9">
    <source>
        <dbReference type="ARBA" id="ARBA00023136"/>
    </source>
</evidence>
<evidence type="ECO:0000256" key="7">
    <source>
        <dbReference type="ARBA" id="ARBA00022989"/>
    </source>
</evidence>
<dbReference type="GO" id="GO:0046354">
    <property type="term" value="P:mannan biosynthetic process"/>
    <property type="evidence" value="ECO:0007669"/>
    <property type="project" value="TreeGrafter"/>
</dbReference>
<keyword evidence="8" id="KW-0333">Golgi apparatus</keyword>
<dbReference type="Pfam" id="PF11051">
    <property type="entry name" value="Mannosyl_trans3"/>
    <property type="match status" value="1"/>
</dbReference>
<dbReference type="PANTHER" id="PTHR31646:SF1">
    <property type="entry name" value="ALPHA-1,2-MANNOSYLTRANSFERASE MNN2"/>
    <property type="match status" value="1"/>
</dbReference>
<organism evidence="12">
    <name type="scientific">Albugo laibachii Nc14</name>
    <dbReference type="NCBI Taxonomy" id="890382"/>
    <lineage>
        <taxon>Eukaryota</taxon>
        <taxon>Sar</taxon>
        <taxon>Stramenopiles</taxon>
        <taxon>Oomycota</taxon>
        <taxon>Peronosporomycetes</taxon>
        <taxon>Albuginales</taxon>
        <taxon>Albuginaceae</taxon>
        <taxon>Albugo</taxon>
    </lineage>
</organism>